<sequence length="67" mass="7328">MRPRTAAKKTARYTLLAASLVLLFGLGFLFLQDLGRGREARQIETIQNAQERGRQVTPAPVPAAPPP</sequence>
<proteinExistence type="predicted"/>
<name>A0A1H0K0F8_9HYPH</name>
<evidence type="ECO:0000313" key="3">
    <source>
        <dbReference type="Proteomes" id="UP000198793"/>
    </source>
</evidence>
<dbReference type="Proteomes" id="UP000198793">
    <property type="component" value="Unassembled WGS sequence"/>
</dbReference>
<keyword evidence="3" id="KW-1185">Reference proteome</keyword>
<dbReference type="RefSeq" id="WP_090674936.1">
    <property type="nucleotide sequence ID" value="NZ_FNIT01000007.1"/>
</dbReference>
<dbReference type="EMBL" id="FNIT01000007">
    <property type="protein sequence ID" value="SDO49299.1"/>
    <property type="molecule type" value="Genomic_DNA"/>
</dbReference>
<organism evidence="2 3">
    <name type="scientific">Aureimonas jatrophae</name>
    <dbReference type="NCBI Taxonomy" id="1166073"/>
    <lineage>
        <taxon>Bacteria</taxon>
        <taxon>Pseudomonadati</taxon>
        <taxon>Pseudomonadota</taxon>
        <taxon>Alphaproteobacteria</taxon>
        <taxon>Hyphomicrobiales</taxon>
        <taxon>Aurantimonadaceae</taxon>
        <taxon>Aureimonas</taxon>
    </lineage>
</organism>
<evidence type="ECO:0000256" key="1">
    <source>
        <dbReference type="SAM" id="MobiDB-lite"/>
    </source>
</evidence>
<evidence type="ECO:0000313" key="2">
    <source>
        <dbReference type="EMBL" id="SDO49299.1"/>
    </source>
</evidence>
<protein>
    <submittedName>
        <fullName evidence="2">Uncharacterized protein</fullName>
    </submittedName>
</protein>
<feature type="region of interest" description="Disordered" evidence="1">
    <location>
        <begin position="47"/>
        <end position="67"/>
    </location>
</feature>
<accession>A0A1H0K0F8</accession>
<dbReference type="AlphaFoldDB" id="A0A1H0K0F8"/>
<reference evidence="2 3" key="1">
    <citation type="submission" date="2016-10" db="EMBL/GenBank/DDBJ databases">
        <authorList>
            <person name="de Groot N.N."/>
        </authorList>
    </citation>
    <scope>NUCLEOTIDE SEQUENCE [LARGE SCALE GENOMIC DNA]</scope>
    <source>
        <strain evidence="3">L7-484,KACC 16230,DSM 25025</strain>
    </source>
</reference>
<gene>
    <name evidence="2" type="ORF">SAMN05192530_10731</name>
</gene>